<dbReference type="CDD" id="cd17321">
    <property type="entry name" value="MFS_MMR_MDR_like"/>
    <property type="match status" value="1"/>
</dbReference>
<feature type="transmembrane region" description="Helical" evidence="5">
    <location>
        <begin position="325"/>
        <end position="344"/>
    </location>
</feature>
<feature type="transmembrane region" description="Helical" evidence="5">
    <location>
        <begin position="381"/>
        <end position="408"/>
    </location>
</feature>
<keyword evidence="3 5" id="KW-1133">Transmembrane helix</keyword>
<feature type="transmembrane region" description="Helical" evidence="5">
    <location>
        <begin position="93"/>
        <end position="112"/>
    </location>
</feature>
<proteinExistence type="predicted"/>
<dbReference type="Gene3D" id="1.20.1250.20">
    <property type="entry name" value="MFS general substrate transporter like domains"/>
    <property type="match status" value="1"/>
</dbReference>
<feature type="transmembrane region" description="Helical" evidence="5">
    <location>
        <begin position="356"/>
        <end position="375"/>
    </location>
</feature>
<feature type="transmembrane region" description="Helical" evidence="5">
    <location>
        <begin position="181"/>
        <end position="204"/>
    </location>
</feature>
<dbReference type="EMBL" id="JAUYVI010000007">
    <property type="protein sequence ID" value="MDQ7250628.1"/>
    <property type="molecule type" value="Genomic_DNA"/>
</dbReference>
<dbReference type="InterPro" id="IPR011701">
    <property type="entry name" value="MFS"/>
</dbReference>
<feature type="transmembrane region" description="Helical" evidence="5">
    <location>
        <begin position="216"/>
        <end position="236"/>
    </location>
</feature>
<feature type="domain" description="Major facilitator superfamily (MFS) profile" evidence="6">
    <location>
        <begin position="27"/>
        <end position="482"/>
    </location>
</feature>
<keyword evidence="4 5" id="KW-0472">Membrane</keyword>
<dbReference type="InterPro" id="IPR036259">
    <property type="entry name" value="MFS_trans_sf"/>
</dbReference>
<evidence type="ECO:0000313" key="8">
    <source>
        <dbReference type="Proteomes" id="UP001230156"/>
    </source>
</evidence>
<feature type="transmembrane region" description="Helical" evidence="5">
    <location>
        <begin position="25"/>
        <end position="49"/>
    </location>
</feature>
<protein>
    <submittedName>
        <fullName evidence="7">MFS transporter</fullName>
    </submittedName>
</protein>
<keyword evidence="2 5" id="KW-0812">Transmembrane</keyword>
<dbReference type="PRINTS" id="PR01036">
    <property type="entry name" value="TCRTETB"/>
</dbReference>
<feature type="transmembrane region" description="Helical" evidence="5">
    <location>
        <begin position="429"/>
        <end position="451"/>
    </location>
</feature>
<feature type="transmembrane region" description="Helical" evidence="5">
    <location>
        <begin position="118"/>
        <end position="139"/>
    </location>
</feature>
<feature type="transmembrane region" description="Helical" evidence="5">
    <location>
        <begin position="151"/>
        <end position="175"/>
    </location>
</feature>
<dbReference type="Pfam" id="PF07690">
    <property type="entry name" value="MFS_1"/>
    <property type="match status" value="1"/>
</dbReference>
<sequence length="482" mass="49771">MASSEICAIEAPIAVADSAANRRRWLGLAVLLAGSFMTVLDAMIVQLALPSIARDLGAGSAAIELIIAGYSLAYGVLLVTGGRLGDMFGRKRVYLTGMAAFTLASILCGLAPNAATLVAARVLQGATASLVLPQVLASIRVGFDGAERRRAFGLMGLVMGAASALGQLAGGALISGDVFGLGWRLVFLVNLPIGILAVLAGLRWLDESKAPHGARLDPIGILLLSAGLACLLGGLVGLHPLGLGPASLLALASLPLFLWFGRHEARFEENGAMPLLSIRLLRLPTFIIGALTVLVFYASCSSYYVSFAVFLQFGAGFSPFHAGLLFTPIAAIFAATSLLAPRLIGRYGNSVLRTSALVYAIGYAVVWLILVRSGAEPSLWLLMPVMLVVAAVQGFIMTPLLNVVLGALPESHAGMAGGSIATMQQVGNALGIAVIGLVLFAAASGGAVGSLHPAEAMVGFGNAVLLEFFAAVAVYALLRRLR</sequence>
<dbReference type="SUPFAM" id="SSF103473">
    <property type="entry name" value="MFS general substrate transporter"/>
    <property type="match status" value="1"/>
</dbReference>
<gene>
    <name evidence="7" type="ORF">Q8A70_23265</name>
</gene>
<feature type="transmembrane region" description="Helical" evidence="5">
    <location>
        <begin position="457"/>
        <end position="478"/>
    </location>
</feature>
<dbReference type="Gene3D" id="1.20.1720.10">
    <property type="entry name" value="Multidrug resistance protein D"/>
    <property type="match status" value="1"/>
</dbReference>
<evidence type="ECO:0000256" key="2">
    <source>
        <dbReference type="ARBA" id="ARBA00022692"/>
    </source>
</evidence>
<evidence type="ECO:0000256" key="3">
    <source>
        <dbReference type="ARBA" id="ARBA00022989"/>
    </source>
</evidence>
<accession>A0ABU0YUW4</accession>
<dbReference type="RefSeq" id="WP_379960146.1">
    <property type="nucleotide sequence ID" value="NZ_JAUYVI010000007.1"/>
</dbReference>
<evidence type="ECO:0000256" key="5">
    <source>
        <dbReference type="SAM" id="Phobius"/>
    </source>
</evidence>
<evidence type="ECO:0000259" key="6">
    <source>
        <dbReference type="PROSITE" id="PS50850"/>
    </source>
</evidence>
<comment type="caution">
    <text evidence="7">The sequence shown here is derived from an EMBL/GenBank/DDBJ whole genome shotgun (WGS) entry which is preliminary data.</text>
</comment>
<dbReference type="PANTHER" id="PTHR42718:SF39">
    <property type="entry name" value="ACTINORHODIN TRANSPORTER-RELATED"/>
    <property type="match status" value="1"/>
</dbReference>
<dbReference type="InterPro" id="IPR020846">
    <property type="entry name" value="MFS_dom"/>
</dbReference>
<dbReference type="PROSITE" id="PS50850">
    <property type="entry name" value="MFS"/>
    <property type="match status" value="1"/>
</dbReference>
<evidence type="ECO:0000256" key="1">
    <source>
        <dbReference type="ARBA" id="ARBA00004141"/>
    </source>
</evidence>
<reference evidence="8" key="1">
    <citation type="submission" date="2023-08" db="EMBL/GenBank/DDBJ databases">
        <title>Rhodospirillaceae gen. nov., a novel taxon isolated from the Yangtze River Yuezi River estuary sludge.</title>
        <authorList>
            <person name="Ruan L."/>
        </authorList>
    </citation>
    <scope>NUCLEOTIDE SEQUENCE [LARGE SCALE GENOMIC DNA]</scope>
    <source>
        <strain evidence="8">R-7</strain>
    </source>
</reference>
<name>A0ABU0YUW4_9PROT</name>
<evidence type="ECO:0000313" key="7">
    <source>
        <dbReference type="EMBL" id="MDQ7250628.1"/>
    </source>
</evidence>
<dbReference type="Proteomes" id="UP001230156">
    <property type="component" value="Unassembled WGS sequence"/>
</dbReference>
<dbReference type="PANTHER" id="PTHR42718">
    <property type="entry name" value="MAJOR FACILITATOR SUPERFAMILY MULTIDRUG TRANSPORTER MFSC"/>
    <property type="match status" value="1"/>
</dbReference>
<keyword evidence="8" id="KW-1185">Reference proteome</keyword>
<feature type="transmembrane region" description="Helical" evidence="5">
    <location>
        <begin position="61"/>
        <end position="81"/>
    </location>
</feature>
<organism evidence="7 8">
    <name type="scientific">Dongia sedimenti</name>
    <dbReference type="NCBI Taxonomy" id="3064282"/>
    <lineage>
        <taxon>Bacteria</taxon>
        <taxon>Pseudomonadati</taxon>
        <taxon>Pseudomonadota</taxon>
        <taxon>Alphaproteobacteria</taxon>
        <taxon>Rhodospirillales</taxon>
        <taxon>Dongiaceae</taxon>
        <taxon>Dongia</taxon>
    </lineage>
</organism>
<evidence type="ECO:0000256" key="4">
    <source>
        <dbReference type="ARBA" id="ARBA00023136"/>
    </source>
</evidence>
<feature type="transmembrane region" description="Helical" evidence="5">
    <location>
        <begin position="280"/>
        <end position="305"/>
    </location>
</feature>
<comment type="subcellular location">
    <subcellularLocation>
        <location evidence="1">Membrane</location>
        <topology evidence="1">Multi-pass membrane protein</topology>
    </subcellularLocation>
</comment>
<feature type="transmembrane region" description="Helical" evidence="5">
    <location>
        <begin position="242"/>
        <end position="260"/>
    </location>
</feature>